<evidence type="ECO:0000256" key="3">
    <source>
        <dbReference type="ARBA" id="ARBA00022490"/>
    </source>
</evidence>
<dbReference type="SUPFAM" id="SSF69304">
    <property type="entry name" value="Tricorn protease N-terminal domain"/>
    <property type="match status" value="2"/>
</dbReference>
<feature type="active site" description="Charge relay system" evidence="8">
    <location>
        <position position="1006"/>
    </location>
</feature>
<dbReference type="Pfam" id="PF26550">
    <property type="entry name" value="Tricorn_2nd"/>
    <property type="match status" value="1"/>
</dbReference>
<evidence type="ECO:0000256" key="5">
    <source>
        <dbReference type="ARBA" id="ARBA00022801"/>
    </source>
</evidence>
<dbReference type="EC" id="3.4.21.-" evidence="7"/>
<reference evidence="11 12" key="1">
    <citation type="submission" date="2011-09" db="EMBL/GenBank/DDBJ databases">
        <title>The permanent draft genome of Caldithrix abyssi DSM 13497.</title>
        <authorList>
            <consortium name="US DOE Joint Genome Institute (JGI-PGF)"/>
            <person name="Lucas S."/>
            <person name="Han J."/>
            <person name="Lapidus A."/>
            <person name="Bruce D."/>
            <person name="Goodwin L."/>
            <person name="Pitluck S."/>
            <person name="Peters L."/>
            <person name="Kyrpides N."/>
            <person name="Mavromatis K."/>
            <person name="Ivanova N."/>
            <person name="Mikhailova N."/>
            <person name="Chertkov O."/>
            <person name="Detter J.C."/>
            <person name="Tapia R."/>
            <person name="Han C."/>
            <person name="Land M."/>
            <person name="Hauser L."/>
            <person name="Markowitz V."/>
            <person name="Cheng J.-F."/>
            <person name="Hugenholtz P."/>
            <person name="Woyke T."/>
            <person name="Wu D."/>
            <person name="Spring S."/>
            <person name="Brambilla E."/>
            <person name="Klenk H.-P."/>
            <person name="Eisen J.A."/>
        </authorList>
    </citation>
    <scope>NUCLEOTIDE SEQUENCE [LARGE SCALE GENOMIC DNA]</scope>
    <source>
        <strain evidence="11 12">DSM 13497</strain>
    </source>
</reference>
<feature type="active site" description="Charge relay system" evidence="8">
    <location>
        <position position="727"/>
    </location>
</feature>
<dbReference type="PANTHER" id="PTHR43253:SF1">
    <property type="entry name" value="TRICORN PROTEASE HOMOLOG 2-RELATED"/>
    <property type="match status" value="1"/>
</dbReference>
<keyword evidence="4 7" id="KW-0645">Protease</keyword>
<comment type="subcellular location">
    <subcellularLocation>
        <location evidence="1 7">Cytoplasm</location>
    </subcellularLocation>
</comment>
<dbReference type="SUPFAM" id="SSF52096">
    <property type="entry name" value="ClpP/crotonase"/>
    <property type="match status" value="1"/>
</dbReference>
<dbReference type="EMBL" id="CP018099">
    <property type="protein sequence ID" value="APF18700.1"/>
    <property type="molecule type" value="Genomic_DNA"/>
</dbReference>
<evidence type="ECO:0000256" key="4">
    <source>
        <dbReference type="ARBA" id="ARBA00022670"/>
    </source>
</evidence>
<dbReference type="KEGG" id="caby:Cabys_1951"/>
<dbReference type="Gene3D" id="2.120.10.60">
    <property type="entry name" value="Tricorn protease N-terminal domain"/>
    <property type="match status" value="1"/>
</dbReference>
<dbReference type="PANTHER" id="PTHR43253">
    <property type="entry name" value="TRICORN PROTEASE HOMOLOG 2-RELATED"/>
    <property type="match status" value="1"/>
</dbReference>
<dbReference type="Gene3D" id="2.30.42.10">
    <property type="match status" value="1"/>
</dbReference>
<dbReference type="OrthoDB" id="9758793at2"/>
<evidence type="ECO:0000313" key="11">
    <source>
        <dbReference type="EMBL" id="EHO42682.1"/>
    </source>
</evidence>
<dbReference type="eggNOG" id="COG4946">
    <property type="taxonomic scope" value="Bacteria"/>
</dbReference>
<protein>
    <recommendedName>
        <fullName evidence="7">Tricorn protease homolog</fullName>
        <ecNumber evidence="7">3.4.21.-</ecNumber>
    </recommendedName>
</protein>
<dbReference type="GO" id="GO:0008236">
    <property type="term" value="F:serine-type peptidase activity"/>
    <property type="evidence" value="ECO:0007669"/>
    <property type="project" value="UniProtKB-UniRule"/>
</dbReference>
<dbReference type="InterPro" id="IPR012393">
    <property type="entry name" value="Tricorn_protease"/>
</dbReference>
<dbReference type="EMBL" id="CM001402">
    <property type="protein sequence ID" value="EHO42682.1"/>
    <property type="molecule type" value="Genomic_DNA"/>
</dbReference>
<accession>H1XTR5</accession>
<dbReference type="AlphaFoldDB" id="H1XTR5"/>
<dbReference type="SMART" id="SM00245">
    <property type="entry name" value="TSPc"/>
    <property type="match status" value="1"/>
</dbReference>
<dbReference type="InterPro" id="IPR005151">
    <property type="entry name" value="Tail-specific_protease"/>
</dbReference>
<dbReference type="InterPro" id="IPR036034">
    <property type="entry name" value="PDZ_sf"/>
</dbReference>
<dbReference type="GO" id="GO:0006508">
    <property type="term" value="P:proteolysis"/>
    <property type="evidence" value="ECO:0007669"/>
    <property type="project" value="UniProtKB-UniRule"/>
</dbReference>
<dbReference type="PaxDb" id="880073-Calab_3076"/>
<keyword evidence="12" id="KW-1185">Reference proteome</keyword>
<dbReference type="Pfam" id="PF03572">
    <property type="entry name" value="Peptidase_S41"/>
    <property type="match status" value="1"/>
</dbReference>
<sequence>MRLFSIIWLVIHLALADFAYSSNFIFPRTPAPSPDGQQIAFSFQGDIWIMPAAGGQARCITGNPGYDYAPKWSPDGRRIAFSSDRYGNDDVFVIDLDGGSLRRLTFFTNPDVVQQWSPDGQNILFGSRRDFYYHRNPLTYQVPVEGGTPFEVIPEYTQQGRLSPDGQFLLFVRGRVDVFRKGYRGSSNTDIFIYDFKKQTYRQLTEFEGNDLFPLWGLDGKLIYFVSERDGVMNLWQMNPDGSQKKQLTFFKEDGIRYPEISADGAWITFERLFDIYRFDVNSGRAQKIELQLPVDYVQNPYTYQKYSGEAREMAISADGKEIAFVIRGEIFVINKDGRFLNQITQSPWRDEDIDWYPGRDTLAFVSDRAGNRNIYLIYSDDPQQRALSRATRFKMERLTASPRDEFSPRFSPDGRWLAYVRGKGDLIVREMESGREKTVISGWSTPDFSWSPDGQWLAYSIEDEEFNRDVYLHHLESGKRYNISQHPDNDYAPAWSKDGRRLAFISRRIANNTDVWMVFLRKEDDRKTREEWEEYFSQLKEKKKGKKHRVQVKIDEPQKLFKRLRRVTSLPGSETEFCWSPDGQFVAFKTNSAGKSDLWKVKWDGSDLQALTRDGTAPFNLIWQAKNKRIYFLKRGGKIASISPEGKDAKSIKFSARLRVEKFQEQRQKFNEAWRTLNERFYDPQFHGADWQALYQKYFPAACNAPTLRDFNDIVRMMLGELNASHLGISPPKQERLITSGMLGVRFDAHYAGPGLKIKEIIPNGPCDAIEHPLQVGDVILKVRGYQVGTKNNLYAHLENRAGKLTELTVTTTLNDNPHERRVLVKPVTYSKFMELEYDRWREEKRTLVRQLSQGRLGYIHIRAMGLKSLEQFEMELYAEGHGKEGLIIDVRNNGGGWIADYLLNMLEIKNHAVTIPRDGGKGYPQSRRPLYAWTKPIAVLCNEYSYSNAEIFAHAIKTLKRGKVIGVPTGGLVISTGSISLIDGSAFRVPFRGWYVIDNMMNMENHGAVPDIIVKDLPGDVAAHKDRQLETAVQVLLKE</sequence>
<dbReference type="eggNOG" id="COG0793">
    <property type="taxonomic scope" value="Bacteria"/>
</dbReference>
<evidence type="ECO:0000313" key="10">
    <source>
        <dbReference type="EMBL" id="APF18700.1"/>
    </source>
</evidence>
<keyword evidence="6 7" id="KW-0720">Serine protease</keyword>
<gene>
    <name evidence="10" type="ORF">Cabys_1951</name>
    <name evidence="11" type="ORF">Calab_3076</name>
</gene>
<dbReference type="GO" id="GO:0005737">
    <property type="term" value="C:cytoplasm"/>
    <property type="evidence" value="ECO:0007669"/>
    <property type="project" value="UniProtKB-SubCell"/>
</dbReference>
<dbReference type="Gene3D" id="3.90.226.10">
    <property type="entry name" value="2-enoyl-CoA Hydratase, Chain A, domain 1"/>
    <property type="match status" value="1"/>
</dbReference>
<dbReference type="InterPro" id="IPR011042">
    <property type="entry name" value="6-blade_b-propeller_TolB-like"/>
</dbReference>
<dbReference type="CDD" id="cd07562">
    <property type="entry name" value="Peptidase_S41_TRI"/>
    <property type="match status" value="1"/>
</dbReference>
<dbReference type="SUPFAM" id="SSF50156">
    <property type="entry name" value="PDZ domain-like"/>
    <property type="match status" value="1"/>
</dbReference>
<evidence type="ECO:0000256" key="7">
    <source>
        <dbReference type="PIRNR" id="PIRNR036421"/>
    </source>
</evidence>
<dbReference type="RefSeq" id="WP_006930037.1">
    <property type="nucleotide sequence ID" value="NZ_CM001402.1"/>
</dbReference>
<evidence type="ECO:0000313" key="12">
    <source>
        <dbReference type="Proteomes" id="UP000004671"/>
    </source>
</evidence>
<dbReference type="InterPro" id="IPR001478">
    <property type="entry name" value="PDZ"/>
</dbReference>
<dbReference type="Gene3D" id="2.120.10.30">
    <property type="entry name" value="TolB, C-terminal domain"/>
    <property type="match status" value="3"/>
</dbReference>
<evidence type="ECO:0000313" key="13">
    <source>
        <dbReference type="Proteomes" id="UP000183868"/>
    </source>
</evidence>
<evidence type="ECO:0000256" key="8">
    <source>
        <dbReference type="PIRSR" id="PIRSR036421-1"/>
    </source>
</evidence>
<dbReference type="PROSITE" id="PS50106">
    <property type="entry name" value="PDZ"/>
    <property type="match status" value="1"/>
</dbReference>
<dbReference type="InParanoid" id="H1XTR5"/>
<dbReference type="Pfam" id="PF26549">
    <property type="entry name" value="Tricorn_N"/>
    <property type="match status" value="1"/>
</dbReference>
<keyword evidence="3 7" id="KW-0963">Cytoplasm</keyword>
<dbReference type="InterPro" id="IPR029045">
    <property type="entry name" value="ClpP/crotonase-like_dom_sf"/>
</dbReference>
<comment type="function">
    <text evidence="7">Degrades oligopeptides.</text>
</comment>
<keyword evidence="5 7" id="KW-0378">Hydrolase</keyword>
<evidence type="ECO:0000256" key="2">
    <source>
        <dbReference type="ARBA" id="ARBA00008524"/>
    </source>
</evidence>
<reference evidence="10 13" key="2">
    <citation type="submission" date="2016-11" db="EMBL/GenBank/DDBJ databases">
        <title>Genomic analysis of Caldithrix abyssi and proposal of a novel bacterial phylum Caldithrichaeota.</title>
        <authorList>
            <person name="Kublanov I."/>
            <person name="Sigalova O."/>
            <person name="Gavrilov S."/>
            <person name="Lebedinsky A."/>
            <person name="Ivanova N."/>
            <person name="Daum C."/>
            <person name="Reddy T."/>
            <person name="Klenk H.P."/>
            <person name="Goker M."/>
            <person name="Reva O."/>
            <person name="Miroshnichenko M."/>
            <person name="Kyprides N."/>
            <person name="Woyke T."/>
            <person name="Gelfand M."/>
        </authorList>
    </citation>
    <scope>NUCLEOTIDE SEQUENCE [LARGE SCALE GENOMIC DNA]</scope>
    <source>
        <strain evidence="10 13">LF13</strain>
    </source>
</reference>
<feature type="active site" description="Nucleophile" evidence="8">
    <location>
        <position position="949"/>
    </location>
</feature>
<name>H1XTR5_CALAY</name>
<dbReference type="Pfam" id="PF14684">
    <property type="entry name" value="Tricorn_C1"/>
    <property type="match status" value="1"/>
</dbReference>
<evidence type="ECO:0000259" key="9">
    <source>
        <dbReference type="PROSITE" id="PS50106"/>
    </source>
</evidence>
<dbReference type="Gene3D" id="3.30.750.44">
    <property type="match status" value="1"/>
</dbReference>
<evidence type="ECO:0000256" key="6">
    <source>
        <dbReference type="ARBA" id="ARBA00022825"/>
    </source>
</evidence>
<proteinExistence type="inferred from homology"/>
<dbReference type="STRING" id="880073.Cabys_1951"/>
<dbReference type="Proteomes" id="UP000183868">
    <property type="component" value="Chromosome"/>
</dbReference>
<dbReference type="HOGENOM" id="CLU_005503_0_0_0"/>
<organism evidence="11 12">
    <name type="scientific">Caldithrix abyssi DSM 13497</name>
    <dbReference type="NCBI Taxonomy" id="880073"/>
    <lineage>
        <taxon>Bacteria</taxon>
        <taxon>Pseudomonadati</taxon>
        <taxon>Calditrichota</taxon>
        <taxon>Calditrichia</taxon>
        <taxon>Calditrichales</taxon>
        <taxon>Calditrichaceae</taxon>
        <taxon>Caldithrix</taxon>
    </lineage>
</organism>
<dbReference type="InterPro" id="IPR011659">
    <property type="entry name" value="WD40"/>
</dbReference>
<dbReference type="InterPro" id="IPR028204">
    <property type="entry name" value="Tricorn_C1"/>
</dbReference>
<dbReference type="PIRSF" id="PIRSF036421">
    <property type="entry name" value="Tricorn_protease"/>
    <property type="match status" value="1"/>
</dbReference>
<comment type="similarity">
    <text evidence="2 7">Belongs to the peptidase S41B family.</text>
</comment>
<feature type="domain" description="PDZ" evidence="9">
    <location>
        <begin position="740"/>
        <end position="789"/>
    </location>
</feature>
<evidence type="ECO:0000256" key="1">
    <source>
        <dbReference type="ARBA" id="ARBA00004496"/>
    </source>
</evidence>
<dbReference type="Proteomes" id="UP000004671">
    <property type="component" value="Chromosome"/>
</dbReference>
<dbReference type="Pfam" id="PF07676">
    <property type="entry name" value="PD40"/>
    <property type="match status" value="1"/>
</dbReference>